<dbReference type="OrthoDB" id="6063974at2759"/>
<sequence>MLNETTTESSTVPPKEESGKSTNENLAELLSDISVEREESVFSLKRLLDVGNNKNVLRQNYVDETVLKFTMRRIEGDKDMVAADLCREQNVFKKKLKVYRDKQRKLTAKRLANERKIYDTKHNNVNESTDSLEDLLRKQLTVRRPVLKKQRPATCIPTMLQLKTKTDHLKGTESVEFDKKFFINRKRYRVDLRPKISHTYREKPEMLEKVVNGNRGYLTDPKEAVRYFEDDEIDERKGIYALLTEIRKKVEQRKLKNGQQKMNLYLDKYFPRKIKSVILSDGQETDLEKIQDQAQNITVTRRSQTTLS</sequence>
<evidence type="ECO:0000313" key="3">
    <source>
        <dbReference type="Proteomes" id="UP000507470"/>
    </source>
</evidence>
<evidence type="ECO:0000256" key="1">
    <source>
        <dbReference type="SAM" id="MobiDB-lite"/>
    </source>
</evidence>
<reference evidence="2 3" key="1">
    <citation type="submission" date="2020-06" db="EMBL/GenBank/DDBJ databases">
        <authorList>
            <person name="Li R."/>
            <person name="Bekaert M."/>
        </authorList>
    </citation>
    <scope>NUCLEOTIDE SEQUENCE [LARGE SCALE GENOMIC DNA]</scope>
    <source>
        <strain evidence="3">wild</strain>
    </source>
</reference>
<dbReference type="Proteomes" id="UP000507470">
    <property type="component" value="Unassembled WGS sequence"/>
</dbReference>
<evidence type="ECO:0000313" key="2">
    <source>
        <dbReference type="EMBL" id="CAC5418760.1"/>
    </source>
</evidence>
<gene>
    <name evidence="2" type="ORF">MCOR_51172</name>
</gene>
<organism evidence="2 3">
    <name type="scientific">Mytilus coruscus</name>
    <name type="common">Sea mussel</name>
    <dbReference type="NCBI Taxonomy" id="42192"/>
    <lineage>
        <taxon>Eukaryota</taxon>
        <taxon>Metazoa</taxon>
        <taxon>Spiralia</taxon>
        <taxon>Lophotrochozoa</taxon>
        <taxon>Mollusca</taxon>
        <taxon>Bivalvia</taxon>
        <taxon>Autobranchia</taxon>
        <taxon>Pteriomorphia</taxon>
        <taxon>Mytilida</taxon>
        <taxon>Mytiloidea</taxon>
        <taxon>Mytilidae</taxon>
        <taxon>Mytilinae</taxon>
        <taxon>Mytilus</taxon>
    </lineage>
</organism>
<dbReference type="AlphaFoldDB" id="A0A6J8EE18"/>
<name>A0A6J8EE18_MYTCO</name>
<keyword evidence="3" id="KW-1185">Reference proteome</keyword>
<feature type="compositionally biased region" description="Polar residues" evidence="1">
    <location>
        <begin position="1"/>
        <end position="12"/>
    </location>
</feature>
<feature type="region of interest" description="Disordered" evidence="1">
    <location>
        <begin position="1"/>
        <end position="24"/>
    </location>
</feature>
<protein>
    <submittedName>
        <fullName evidence="2">Uncharacterized protein</fullName>
    </submittedName>
</protein>
<dbReference type="EMBL" id="CACVKT020008944">
    <property type="protein sequence ID" value="CAC5418760.1"/>
    <property type="molecule type" value="Genomic_DNA"/>
</dbReference>
<proteinExistence type="predicted"/>
<accession>A0A6J8EE18</accession>